<keyword evidence="3" id="KW-0732">Signal</keyword>
<dbReference type="Pfam" id="PF00496">
    <property type="entry name" value="SBP_bac_5"/>
    <property type="match status" value="1"/>
</dbReference>
<dbReference type="PANTHER" id="PTHR30290:SF64">
    <property type="entry name" value="ABC TRANSPORTER PERIPLASMIC BINDING PROTEIN"/>
    <property type="match status" value="1"/>
</dbReference>
<accession>A0ABV9YXC2</accession>
<dbReference type="PROSITE" id="PS51318">
    <property type="entry name" value="TAT"/>
    <property type="match status" value="1"/>
</dbReference>
<feature type="domain" description="Solute-binding protein family 5" evidence="4">
    <location>
        <begin position="124"/>
        <end position="527"/>
    </location>
</feature>
<keyword evidence="6" id="KW-1185">Reference proteome</keyword>
<dbReference type="InterPro" id="IPR039424">
    <property type="entry name" value="SBP_5"/>
</dbReference>
<dbReference type="PIRSF" id="PIRSF002741">
    <property type="entry name" value="MppA"/>
    <property type="match status" value="1"/>
</dbReference>
<dbReference type="PANTHER" id="PTHR30290">
    <property type="entry name" value="PERIPLASMIC BINDING COMPONENT OF ABC TRANSPORTER"/>
    <property type="match status" value="1"/>
</dbReference>
<dbReference type="EMBL" id="JBHSJF010000005">
    <property type="protein sequence ID" value="MFC5067508.1"/>
    <property type="molecule type" value="Genomic_DNA"/>
</dbReference>
<evidence type="ECO:0000256" key="2">
    <source>
        <dbReference type="ARBA" id="ARBA00005695"/>
    </source>
</evidence>
<comment type="caution">
    <text evidence="5">The sequence shown here is derived from an EMBL/GenBank/DDBJ whole genome shotgun (WGS) entry which is preliminary data.</text>
</comment>
<protein>
    <submittedName>
        <fullName evidence="5">Extracellular solute-binding protein</fullName>
    </submittedName>
</protein>
<reference evidence="6" key="1">
    <citation type="journal article" date="2019" name="Int. J. Syst. Evol. Microbiol.">
        <title>The Global Catalogue of Microorganisms (GCM) 10K type strain sequencing project: providing services to taxonomists for standard genome sequencing and annotation.</title>
        <authorList>
            <consortium name="The Broad Institute Genomics Platform"/>
            <consortium name="The Broad Institute Genome Sequencing Center for Infectious Disease"/>
            <person name="Wu L."/>
            <person name="Ma J."/>
        </authorList>
    </citation>
    <scope>NUCLEOTIDE SEQUENCE [LARGE SCALE GENOMIC DNA]</scope>
    <source>
        <strain evidence="6">CGMCC 1.16444</strain>
    </source>
</reference>
<dbReference type="Gene3D" id="3.10.105.10">
    <property type="entry name" value="Dipeptide-binding Protein, Domain 3"/>
    <property type="match status" value="1"/>
</dbReference>
<comment type="subcellular location">
    <subcellularLocation>
        <location evidence="1">Periplasm</location>
    </subcellularLocation>
</comment>
<dbReference type="Gene3D" id="3.40.190.10">
    <property type="entry name" value="Periplasmic binding protein-like II"/>
    <property type="match status" value="1"/>
</dbReference>
<dbReference type="CDD" id="cd08497">
    <property type="entry name" value="MbnE-like"/>
    <property type="match status" value="1"/>
</dbReference>
<dbReference type="Proteomes" id="UP001595796">
    <property type="component" value="Unassembled WGS sequence"/>
</dbReference>
<dbReference type="SUPFAM" id="SSF53850">
    <property type="entry name" value="Periplasmic binding protein-like II"/>
    <property type="match status" value="1"/>
</dbReference>
<evidence type="ECO:0000259" key="4">
    <source>
        <dbReference type="Pfam" id="PF00496"/>
    </source>
</evidence>
<name>A0ABV9YXC2_9HYPH</name>
<dbReference type="InterPro" id="IPR030678">
    <property type="entry name" value="Peptide/Ni-bd"/>
</dbReference>
<dbReference type="InterPro" id="IPR006311">
    <property type="entry name" value="TAT_signal"/>
</dbReference>
<proteinExistence type="inferred from homology"/>
<evidence type="ECO:0000256" key="3">
    <source>
        <dbReference type="ARBA" id="ARBA00022729"/>
    </source>
</evidence>
<dbReference type="InterPro" id="IPR000914">
    <property type="entry name" value="SBP_5_dom"/>
</dbReference>
<comment type="similarity">
    <text evidence="2">Belongs to the bacterial solute-binding protein 5 family.</text>
</comment>
<sequence>MTGGPDRRTVLKLSGAAAATTLAGLPFRAFAQVPLGEDRHGLSAFGDLKYPADFKHFDYVRPDAPKGGKISYSPGQWAFNQNPNTFNSLNTLILKGDAAVRLEIIFASLMTRALDEPDALYGFAAQSVRIENDGKLYRYKLRPEAKFHDGSPLTAEDVAFSIATLKKDGHPLISQQMLEVESAEAISPQEVTIRFSGRQARDIPLMVAGLPILSKAYYSKQPFTESTMEPPLGCGPYKVGNLAAGRFIEYEKVKDWWGDSLPVFAGQNNFDVIRIEMFRDRQVSLEGFKGGAYWFREEFTSRFWANSYDFPAIKDGRVIRFELRDERPSGAQGWWINTRRDKLSDPRVREALICAFDFEWTNANLMFGSYIRTSSVFENSPLKAEGPPSAAELSLLEPFRGKVPDEVFGQPFVPPTSDGSGQDRKLLRRATELLRSAGWTIQDGALRNAKGDRYILEILDDDPIFEAHVLAYIKNLKLLGIDASFRVVDPAQFQSRQRSFDFDMMPRRWALSSTPGDDLRLFFGSSTAKVEGSNNLPGVSDPAIDAMIDHAVAARTRDELTLACKALDRLVRAGRYWVPHWHKPTYWLATWDVFGRPDDGPRYGLPFDTAWWFDTEKAARIGIRA</sequence>
<dbReference type="RefSeq" id="WP_114956998.1">
    <property type="nucleotide sequence ID" value="NZ_JBHSJF010000005.1"/>
</dbReference>
<evidence type="ECO:0000313" key="5">
    <source>
        <dbReference type="EMBL" id="MFC5067508.1"/>
    </source>
</evidence>
<evidence type="ECO:0000313" key="6">
    <source>
        <dbReference type="Proteomes" id="UP001595796"/>
    </source>
</evidence>
<organism evidence="5 6">
    <name type="scientific">Flaviflagellibacter deserti</name>
    <dbReference type="NCBI Taxonomy" id="2267266"/>
    <lineage>
        <taxon>Bacteria</taxon>
        <taxon>Pseudomonadati</taxon>
        <taxon>Pseudomonadota</taxon>
        <taxon>Alphaproteobacteria</taxon>
        <taxon>Hyphomicrobiales</taxon>
        <taxon>Flaviflagellibacter</taxon>
    </lineage>
</organism>
<gene>
    <name evidence="5" type="ORF">ACFPFW_05705</name>
</gene>
<evidence type="ECO:0000256" key="1">
    <source>
        <dbReference type="ARBA" id="ARBA00004418"/>
    </source>
</evidence>